<organism evidence="2 3">
    <name type="scientific">Cotesia congregata</name>
    <name type="common">Parasitoid wasp</name>
    <name type="synonym">Apanteles congregatus</name>
    <dbReference type="NCBI Taxonomy" id="51543"/>
    <lineage>
        <taxon>Eukaryota</taxon>
        <taxon>Metazoa</taxon>
        <taxon>Ecdysozoa</taxon>
        <taxon>Arthropoda</taxon>
        <taxon>Hexapoda</taxon>
        <taxon>Insecta</taxon>
        <taxon>Pterygota</taxon>
        <taxon>Neoptera</taxon>
        <taxon>Endopterygota</taxon>
        <taxon>Hymenoptera</taxon>
        <taxon>Apocrita</taxon>
        <taxon>Ichneumonoidea</taxon>
        <taxon>Braconidae</taxon>
        <taxon>Microgastrinae</taxon>
        <taxon>Cotesia</taxon>
    </lineage>
</organism>
<evidence type="ECO:0000313" key="3">
    <source>
        <dbReference type="Proteomes" id="UP000786811"/>
    </source>
</evidence>
<protein>
    <submittedName>
        <fullName evidence="2">Uncharacterized protein</fullName>
    </submittedName>
</protein>
<keyword evidence="1" id="KW-0472">Membrane</keyword>
<feature type="transmembrane region" description="Helical" evidence="1">
    <location>
        <begin position="120"/>
        <end position="140"/>
    </location>
</feature>
<feature type="transmembrane region" description="Helical" evidence="1">
    <location>
        <begin position="146"/>
        <end position="167"/>
    </location>
</feature>
<dbReference type="AlphaFoldDB" id="A0A8J2E2R1"/>
<keyword evidence="1" id="KW-1133">Transmembrane helix</keyword>
<reference evidence="2" key="1">
    <citation type="submission" date="2021-04" db="EMBL/GenBank/DDBJ databases">
        <authorList>
            <person name="Chebbi M.A.C M."/>
        </authorList>
    </citation>
    <scope>NUCLEOTIDE SEQUENCE</scope>
</reference>
<name>A0A8J2E2R1_COTCN</name>
<comment type="caution">
    <text evidence="2">The sequence shown here is derived from an EMBL/GenBank/DDBJ whole genome shotgun (WGS) entry which is preliminary data.</text>
</comment>
<dbReference type="EMBL" id="CAJNRD030001116">
    <property type="protein sequence ID" value="CAG5075343.1"/>
    <property type="molecule type" value="Genomic_DNA"/>
</dbReference>
<evidence type="ECO:0000256" key="1">
    <source>
        <dbReference type="SAM" id="Phobius"/>
    </source>
</evidence>
<sequence length="177" mass="20399">MKTGGGHHHFRFWAKHGYRHSHGMQTCQPKFGNLLELSNYKITLHQYLEGLCLLKAYYNHFNVLTKQPGLNMAVQIFQQLIMPIINEFRDVNFERAVKMILLLVVCELGLSVENVFIRWAMLNIITAVILGLELGSNWFFTKSPYILLLQLILLIICITLTSILGYLSCTLEIIMTI</sequence>
<dbReference type="OrthoDB" id="10382742at2759"/>
<accession>A0A8J2E2R1</accession>
<dbReference type="Proteomes" id="UP000786811">
    <property type="component" value="Unassembled WGS sequence"/>
</dbReference>
<keyword evidence="3" id="KW-1185">Reference proteome</keyword>
<gene>
    <name evidence="2" type="ORF">HICCMSTLAB_LOCUS1497</name>
</gene>
<evidence type="ECO:0000313" key="2">
    <source>
        <dbReference type="EMBL" id="CAG5075343.1"/>
    </source>
</evidence>
<proteinExistence type="predicted"/>
<keyword evidence="1" id="KW-0812">Transmembrane</keyword>